<reference evidence="1" key="1">
    <citation type="journal article" date="2015" name="Nature">
        <title>Complex archaea that bridge the gap between prokaryotes and eukaryotes.</title>
        <authorList>
            <person name="Spang A."/>
            <person name="Saw J.H."/>
            <person name="Jorgensen S.L."/>
            <person name="Zaremba-Niedzwiedzka K."/>
            <person name="Martijn J."/>
            <person name="Lind A.E."/>
            <person name="van Eijk R."/>
            <person name="Schleper C."/>
            <person name="Guy L."/>
            <person name="Ettema T.J."/>
        </authorList>
    </citation>
    <scope>NUCLEOTIDE SEQUENCE</scope>
</reference>
<protein>
    <submittedName>
        <fullName evidence="1">Uncharacterized protein</fullName>
    </submittedName>
</protein>
<organism evidence="1">
    <name type="scientific">marine sediment metagenome</name>
    <dbReference type="NCBI Taxonomy" id="412755"/>
    <lineage>
        <taxon>unclassified sequences</taxon>
        <taxon>metagenomes</taxon>
        <taxon>ecological metagenomes</taxon>
    </lineage>
</organism>
<feature type="non-terminal residue" evidence="1">
    <location>
        <position position="105"/>
    </location>
</feature>
<dbReference type="AlphaFoldDB" id="A0A0F9H4J8"/>
<dbReference type="EMBL" id="LAZR01016102">
    <property type="protein sequence ID" value="KKM05959.1"/>
    <property type="molecule type" value="Genomic_DNA"/>
</dbReference>
<proteinExistence type="predicted"/>
<evidence type="ECO:0000313" key="1">
    <source>
        <dbReference type="EMBL" id="KKM05959.1"/>
    </source>
</evidence>
<gene>
    <name evidence="1" type="ORF">LCGC14_1748840</name>
</gene>
<comment type="caution">
    <text evidence="1">The sequence shown here is derived from an EMBL/GenBank/DDBJ whole genome shotgun (WGS) entry which is preliminary data.</text>
</comment>
<name>A0A0F9H4J8_9ZZZZ</name>
<accession>A0A0F9H4J8</accession>
<sequence>MAIISSGLNLCVNGVVPQDPDSRSCPTLDPTASIQISSALIGIYQSRIDALINQLGKNILLEFEKIRVPCSNCFFDTMRGRSNGIYRPGGPRPFARGRRCPWCKG</sequence>